<dbReference type="PANTHER" id="PTHR24220">
    <property type="entry name" value="IMPORT ATP-BINDING PROTEIN"/>
    <property type="match status" value="1"/>
</dbReference>
<keyword evidence="2" id="KW-0547">Nucleotide-binding</keyword>
<sequence length="211" mass="24427">MSESENIVIWAENLKIGNWPENFNIIIKGNEIVGITGLNTEDKQELLKIFGCIKKPNNGRYIFDYEDTSLLEIKRLESIRRNKIGYVFNSPRLLNDLNVIKNVTLWLDYIYPRKKAYEMGMNILKEIGMKDKRHYKIDQLSNLEKVLVSLGSALINKPLLLLVDDVYTYLRPDEIVEVNNLFRKYAHNGTTIIILADAVNNLSIVDRIVNL</sequence>
<reference evidence="2 3" key="1">
    <citation type="submission" date="2016-11" db="EMBL/GenBank/DDBJ databases">
        <authorList>
            <person name="Jaros S."/>
            <person name="Januszkiewicz K."/>
            <person name="Wedrychowicz H."/>
        </authorList>
    </citation>
    <scope>NUCLEOTIDE SEQUENCE [LARGE SCALE GENOMIC DNA]</scope>
    <source>
        <strain evidence="2 3">DSM 19022</strain>
    </source>
</reference>
<dbReference type="GO" id="GO:0005524">
    <property type="term" value="F:ATP binding"/>
    <property type="evidence" value="ECO:0007669"/>
    <property type="project" value="UniProtKB-KW"/>
</dbReference>
<accession>A0A1M6GPK3</accession>
<dbReference type="GO" id="GO:0022857">
    <property type="term" value="F:transmembrane transporter activity"/>
    <property type="evidence" value="ECO:0007669"/>
    <property type="project" value="TreeGrafter"/>
</dbReference>
<evidence type="ECO:0000259" key="1">
    <source>
        <dbReference type="PROSITE" id="PS50893"/>
    </source>
</evidence>
<name>A0A1M6GPK3_9FIRM</name>
<feature type="domain" description="ABC transporter" evidence="1">
    <location>
        <begin position="2"/>
        <end position="211"/>
    </location>
</feature>
<evidence type="ECO:0000313" key="2">
    <source>
        <dbReference type="EMBL" id="SHJ11822.1"/>
    </source>
</evidence>
<dbReference type="InterPro" id="IPR015854">
    <property type="entry name" value="ABC_transpr_LolD-like"/>
</dbReference>
<dbReference type="STRING" id="1122184.SAMN02745176_02464"/>
<dbReference type="AlphaFoldDB" id="A0A1M6GPK3"/>
<keyword evidence="3" id="KW-1185">Reference proteome</keyword>
<dbReference type="PROSITE" id="PS50893">
    <property type="entry name" value="ABC_TRANSPORTER_2"/>
    <property type="match status" value="1"/>
</dbReference>
<dbReference type="InterPro" id="IPR027417">
    <property type="entry name" value="P-loop_NTPase"/>
</dbReference>
<dbReference type="GO" id="GO:0016887">
    <property type="term" value="F:ATP hydrolysis activity"/>
    <property type="evidence" value="ECO:0007669"/>
    <property type="project" value="InterPro"/>
</dbReference>
<dbReference type="RefSeq" id="WP_073026493.1">
    <property type="nucleotide sequence ID" value="NZ_FQZS01000016.1"/>
</dbReference>
<dbReference type="Proteomes" id="UP000184442">
    <property type="component" value="Unassembled WGS sequence"/>
</dbReference>
<dbReference type="EMBL" id="FQZS01000016">
    <property type="protein sequence ID" value="SHJ11822.1"/>
    <property type="molecule type" value="Genomic_DNA"/>
</dbReference>
<keyword evidence="2" id="KW-0067">ATP-binding</keyword>
<proteinExistence type="predicted"/>
<protein>
    <submittedName>
        <fullName evidence="2">Putative ABC transport system ATP-binding protein</fullName>
    </submittedName>
</protein>
<evidence type="ECO:0000313" key="3">
    <source>
        <dbReference type="Proteomes" id="UP000184442"/>
    </source>
</evidence>
<gene>
    <name evidence="2" type="ORF">SAMN02745176_02464</name>
</gene>
<dbReference type="Pfam" id="PF00005">
    <property type="entry name" value="ABC_tran"/>
    <property type="match status" value="1"/>
</dbReference>
<dbReference type="GO" id="GO:0005886">
    <property type="term" value="C:plasma membrane"/>
    <property type="evidence" value="ECO:0007669"/>
    <property type="project" value="TreeGrafter"/>
</dbReference>
<dbReference type="InterPro" id="IPR003439">
    <property type="entry name" value="ABC_transporter-like_ATP-bd"/>
</dbReference>
<dbReference type="Gene3D" id="3.40.50.300">
    <property type="entry name" value="P-loop containing nucleotide triphosphate hydrolases"/>
    <property type="match status" value="1"/>
</dbReference>
<organism evidence="2 3">
    <name type="scientific">Lutispora thermophila DSM 19022</name>
    <dbReference type="NCBI Taxonomy" id="1122184"/>
    <lineage>
        <taxon>Bacteria</taxon>
        <taxon>Bacillati</taxon>
        <taxon>Bacillota</taxon>
        <taxon>Clostridia</taxon>
        <taxon>Lutisporales</taxon>
        <taxon>Lutisporaceae</taxon>
        <taxon>Lutispora</taxon>
    </lineage>
</organism>
<dbReference type="OrthoDB" id="9802264at2"/>
<dbReference type="SUPFAM" id="SSF52540">
    <property type="entry name" value="P-loop containing nucleoside triphosphate hydrolases"/>
    <property type="match status" value="1"/>
</dbReference>